<sequence>MFFKRKMRGFACAPRRAAWVRASLLVAVTVCCPIAASAQASGTGMSAYCSVEDTGGHQIWVSQVFPAPPSAGAMALDLASEFHAYVATLGGAGNKQCVVASRAEAEATRAKVAEIMGKRVLGMRVYRWHDVEWTPSAATYAGTQPVQSASPMQYVYCRLTDVDTRTQVTSNVAAVAFPRADNMAHFAALEHWAKSFGAQAAASYQVDPSAQCIASDTAAEAEKSLTDYRHLFRFTGIKRVELPWVPDAFEPAAPRERAEQPSATTASGDDVEAELWRRIATSKLAADYEDYLAAFPQGRHAPIARVEARRLGGHAGGGTTPAPAPSDIAPPAGSMMSRVATEPFFQLPAATTGVSVERSGTRTIGTTAVATTLRVQRAAGSNVCRTANVSKAGAVATRYEGVTWAGLLPLDGTISSQSPYGSNDYTVRVTSIDSLEGQPFPLVEGHAFGYTFTQLTTDAGTTHTANTTSYRCVVGRLGPASALVPGLAGDETEVQCTVTFKDLALPPKQQVLHWYSAAGCFVQDPGR</sequence>
<evidence type="ECO:0000256" key="1">
    <source>
        <dbReference type="SAM" id="MobiDB-lite"/>
    </source>
</evidence>
<feature type="chain" id="PRO_5046638319" description="Ig-like domain-containing protein" evidence="2">
    <location>
        <begin position="41"/>
        <end position="527"/>
    </location>
</feature>
<protein>
    <recommendedName>
        <fullName evidence="5">Ig-like domain-containing protein</fullName>
    </recommendedName>
</protein>
<evidence type="ECO:0000256" key="2">
    <source>
        <dbReference type="SAM" id="SignalP"/>
    </source>
</evidence>
<organism evidence="3 4">
    <name type="scientific">Dyella ginsengisoli</name>
    <dbReference type="NCBI Taxonomy" id="363848"/>
    <lineage>
        <taxon>Bacteria</taxon>
        <taxon>Pseudomonadati</taxon>
        <taxon>Pseudomonadota</taxon>
        <taxon>Gammaproteobacteria</taxon>
        <taxon>Lysobacterales</taxon>
        <taxon>Rhodanobacteraceae</taxon>
        <taxon>Dyella</taxon>
    </lineage>
</organism>
<name>A0ABW8JVU5_9GAMM</name>
<evidence type="ECO:0008006" key="5">
    <source>
        <dbReference type="Google" id="ProtNLM"/>
    </source>
</evidence>
<dbReference type="RefSeq" id="WP_404632838.1">
    <property type="nucleotide sequence ID" value="NZ_JADIKM010000003.1"/>
</dbReference>
<dbReference type="Proteomes" id="UP001620460">
    <property type="component" value="Unassembled WGS sequence"/>
</dbReference>
<feature type="region of interest" description="Disordered" evidence="1">
    <location>
        <begin position="251"/>
        <end position="270"/>
    </location>
</feature>
<keyword evidence="4" id="KW-1185">Reference proteome</keyword>
<keyword evidence="2" id="KW-0732">Signal</keyword>
<dbReference type="EMBL" id="JADIKM010000003">
    <property type="protein sequence ID" value="MFK2904375.1"/>
    <property type="molecule type" value="Genomic_DNA"/>
</dbReference>
<proteinExistence type="predicted"/>
<comment type="caution">
    <text evidence="3">The sequence shown here is derived from an EMBL/GenBank/DDBJ whole genome shotgun (WGS) entry which is preliminary data.</text>
</comment>
<reference evidence="3 4" key="1">
    <citation type="submission" date="2020-10" db="EMBL/GenBank/DDBJ databases">
        <title>Phylogeny of dyella-like bacteria.</title>
        <authorList>
            <person name="Fu J."/>
        </authorList>
    </citation>
    <scope>NUCLEOTIDE SEQUENCE [LARGE SCALE GENOMIC DNA]</scope>
    <source>
        <strain evidence="3 4">Gsoil3046</strain>
    </source>
</reference>
<gene>
    <name evidence="3" type="ORF">ISP17_10395</name>
</gene>
<evidence type="ECO:0000313" key="4">
    <source>
        <dbReference type="Proteomes" id="UP001620460"/>
    </source>
</evidence>
<feature type="signal peptide" evidence="2">
    <location>
        <begin position="1"/>
        <end position="40"/>
    </location>
</feature>
<evidence type="ECO:0000313" key="3">
    <source>
        <dbReference type="EMBL" id="MFK2904375.1"/>
    </source>
</evidence>
<accession>A0ABW8JVU5</accession>